<reference evidence="3" key="1">
    <citation type="submission" date="2014-08" db="EMBL/GenBank/DDBJ databases">
        <authorList>
            <person name="Wibberg D."/>
        </authorList>
    </citation>
    <scope>NUCLEOTIDE SEQUENCE</scope>
</reference>
<accession>A0A090I1P1</accession>
<evidence type="ECO:0000256" key="1">
    <source>
        <dbReference type="SAM" id="MobiDB-lite"/>
    </source>
</evidence>
<feature type="transmembrane region" description="Helical" evidence="2">
    <location>
        <begin position="346"/>
        <end position="371"/>
    </location>
</feature>
<feature type="transmembrane region" description="Helical" evidence="2">
    <location>
        <begin position="1013"/>
        <end position="1037"/>
    </location>
</feature>
<feature type="transmembrane region" description="Helical" evidence="2">
    <location>
        <begin position="759"/>
        <end position="779"/>
    </location>
</feature>
<feature type="transmembrane region" description="Helical" evidence="2">
    <location>
        <begin position="692"/>
        <end position="711"/>
    </location>
</feature>
<dbReference type="RefSeq" id="WP_048072056.1">
    <property type="nucleotide sequence ID" value="NZ_JARVXG010000051.1"/>
</dbReference>
<feature type="compositionally biased region" description="Low complexity" evidence="1">
    <location>
        <begin position="82"/>
        <end position="96"/>
    </location>
</feature>
<dbReference type="PATRIC" id="fig|2162.9.peg.409"/>
<sequence>MAFGGREIKSFLTLDITNFTQGLSGAKSKAASLQSELNGLQKGASGSNSEVSKLKQNSDGLNQTMNNLSQTTSKTGKELENTAKSTSNAGNNATAAQSKMSGLNSAMNLLKATAGMLAITLGMDLAMQIMNVANSAVNAQGQIAGMARGMGWDSSQLTAYTNEMARLQTIYRKTDMNQVGMEVAKMARIYKLNASEAKDLIETSAVFSSAMAMEGRSARDSALALKDLIDQGQGWERRLSEIGVTADALKATGLWSGDKEDKKGIIAALNQVLEQRSLTQMAKEINSLDDAVQVLTIAGGQLLGAFLIPAAPLIYAITMALADLAYGAKNVIGWLSSSWAALPGWVQLGIIIGIASIALTTFGLILVGSLIPALTVKIAKIVTATASLFGYDIAQKMATASSAGFGRTILFSLQSLVAFIAGESLATVSTWSLTTALWMMTKALVTNPIVLATAALIVLAVAIYKVGEYFKWWKDIPTMIEAIKSGVMRLWAAFTNNPHVVATINGIKEAWEGLVSFIVPLWNNLFPSDNGSFDIIRSIIDLFGLLGDALQPVGAIFFWLGSTVVNVLSWIGNAVVRLWDFFQNNPLGQVLALLTYFVNPLLFIVLNFNKLVWVVTQAGNAIKAFFGAFFDSEGRFVGLIQGFQNAFGMLWNWLLSIDWGAVATGFVTAIYNSVKGLGQYIWNALFGGLENVSLEGILYGILSQIIIFFANYNPVTMMIRLLLGDTVANQFVIGIRSILFPALNALMNFIGILRGVAGYLWGVLSPIGSALSWIGGLILNGAWQVLIGYWNTLVSVGQFLYSIFTSLTGAWDALVGAFFKDGEWQGIIPGLQNLGGMIWNAIVNIDWIGLGVFFWNSLMGIFSAGGDIIGQFMSWLVNVDWIGLFMAIGEWLIQFNPIGVLIGYIFGGDGGGGLLEAITLWASGIDWYGILMAMFQFIAQYNPLTMIVTLLFGDAAGQTFSTMLMNIFIFAAQGLMIGIQVIMGVINILASFIGSTWSTIQSTTQWIWNNVFMTIWNIMNQIWGAVSPYVGMILSAWNQMKNGMLSAAVAIRDGVWGPISTLYDKLKEFWSFITGGGSRGSGGGGGGFGGTTWPGAAGGPDISVLNYSGGLSNDGLFAGIAPMVFRSTQNRMYGAGPAPENDDTCYYDGNCYAGGWDFSDNWIDRILSTVYGWKMNIGGVSLSLSTLKNGGSLSAFAALASSIIGRTAYQFYYGDQKSNAQALRDRRFNCFDGAQIIIALAQAMGLSAYMAHGTWGSTGIPHVWAMVNGIPFDTTAFQNRGTWSPPPGSGAGGFGIANPVKRVLHFVFNITGPIYDKDGLIKEIKNVVHEELNGVVDELFD</sequence>
<feature type="region of interest" description="Disordered" evidence="1">
    <location>
        <begin position="40"/>
        <end position="96"/>
    </location>
</feature>
<feature type="transmembrane region" description="Helical" evidence="2">
    <location>
        <begin position="556"/>
        <end position="575"/>
    </location>
</feature>
<keyword evidence="2" id="KW-1133">Transmembrane helix</keyword>
<keyword evidence="2" id="KW-0812">Transmembrane</keyword>
<feature type="transmembrane region" description="Helical" evidence="2">
    <location>
        <begin position="416"/>
        <end position="439"/>
    </location>
</feature>
<feature type="transmembrane region" description="Helical" evidence="2">
    <location>
        <begin position="302"/>
        <end position="326"/>
    </location>
</feature>
<evidence type="ECO:0000313" key="3">
    <source>
        <dbReference type="EMBL" id="CEA12754.1"/>
    </source>
</evidence>
<dbReference type="EMBL" id="LN515531">
    <property type="protein sequence ID" value="CEA12754.1"/>
    <property type="molecule type" value="Genomic_DNA"/>
</dbReference>
<organism evidence="3">
    <name type="scientific">Methanobacterium formicicum</name>
    <dbReference type="NCBI Taxonomy" id="2162"/>
    <lineage>
        <taxon>Archaea</taxon>
        <taxon>Methanobacteriati</taxon>
        <taxon>Methanobacteriota</taxon>
        <taxon>Methanomada group</taxon>
        <taxon>Methanobacteria</taxon>
        <taxon>Methanobacteriales</taxon>
        <taxon>Methanobacteriaceae</taxon>
        <taxon>Methanobacterium</taxon>
    </lineage>
</organism>
<feature type="transmembrane region" description="Helical" evidence="2">
    <location>
        <begin position="831"/>
        <end position="855"/>
    </location>
</feature>
<feature type="transmembrane region" description="Helical" evidence="2">
    <location>
        <begin position="445"/>
        <end position="464"/>
    </location>
</feature>
<proteinExistence type="predicted"/>
<feature type="transmembrane region" description="Helical" evidence="2">
    <location>
        <begin position="875"/>
        <end position="893"/>
    </location>
</feature>
<feature type="transmembrane region" description="Helical" evidence="2">
    <location>
        <begin position="587"/>
        <end position="606"/>
    </location>
</feature>
<feature type="transmembrane region" description="Helical" evidence="2">
    <location>
        <begin position="964"/>
        <end position="993"/>
    </location>
</feature>
<feature type="compositionally biased region" description="Polar residues" evidence="1">
    <location>
        <begin position="40"/>
        <end position="74"/>
    </location>
</feature>
<evidence type="ECO:0000256" key="2">
    <source>
        <dbReference type="SAM" id="Phobius"/>
    </source>
</evidence>
<protein>
    <submittedName>
        <fullName evidence="3">Uncharacterized protein</fullName>
    </submittedName>
</protein>
<feature type="transmembrane region" description="Helical" evidence="2">
    <location>
        <begin position="900"/>
        <end position="921"/>
    </location>
</feature>
<dbReference type="KEGG" id="mfi:DSM1535_0391"/>
<keyword evidence="2" id="KW-0472">Membrane</keyword>
<feature type="transmembrane region" description="Helical" evidence="2">
    <location>
        <begin position="650"/>
        <end position="671"/>
    </location>
</feature>
<gene>
    <name evidence="3" type="ORF">DSM1535_0391</name>
</gene>
<name>A0A090I1P1_METFO</name>
<feature type="transmembrane region" description="Helical" evidence="2">
    <location>
        <begin position="927"/>
        <end position="952"/>
    </location>
</feature>
<feature type="transmembrane region" description="Helical" evidence="2">
    <location>
        <begin position="731"/>
        <end position="752"/>
    </location>
</feature>